<feature type="transmembrane region" description="Helical" evidence="2">
    <location>
        <begin position="12"/>
        <end position="29"/>
    </location>
</feature>
<dbReference type="EMBL" id="BLLK01000047">
    <property type="protein sequence ID" value="GFH55283.1"/>
    <property type="molecule type" value="Genomic_DNA"/>
</dbReference>
<evidence type="ECO:0000313" key="4">
    <source>
        <dbReference type="Proteomes" id="UP001054902"/>
    </source>
</evidence>
<keyword evidence="2" id="KW-0812">Transmembrane</keyword>
<evidence type="ECO:0000256" key="1">
    <source>
        <dbReference type="SAM" id="MobiDB-lite"/>
    </source>
</evidence>
<dbReference type="AlphaFoldDB" id="A0AAD3CZW8"/>
<keyword evidence="2" id="KW-1133">Transmembrane helix</keyword>
<reference evidence="3 4" key="1">
    <citation type="journal article" date="2021" name="Sci. Rep.">
        <title>The genome of the diatom Chaetoceros tenuissimus carries an ancient integrated fragment of an extant virus.</title>
        <authorList>
            <person name="Hongo Y."/>
            <person name="Kimura K."/>
            <person name="Takaki Y."/>
            <person name="Yoshida Y."/>
            <person name="Baba S."/>
            <person name="Kobayashi G."/>
            <person name="Nagasaki K."/>
            <person name="Hano T."/>
            <person name="Tomaru Y."/>
        </authorList>
    </citation>
    <scope>NUCLEOTIDE SEQUENCE [LARGE SCALE GENOMIC DNA]</scope>
    <source>
        <strain evidence="3 4">NIES-3715</strain>
    </source>
</reference>
<accession>A0AAD3CZW8</accession>
<sequence>MKTTRNLQSQVLLLAMIMNLFITFAAAGIRGSNTGYGYAAMGVSGDGSVFQLTPQEEIVEVYVNTHNIGYYTNEFFEPRRRLSQTQEENANDDSVNARYLRRI</sequence>
<protein>
    <submittedName>
        <fullName evidence="3">Uncharacterized protein</fullName>
    </submittedName>
</protein>
<proteinExistence type="predicted"/>
<comment type="caution">
    <text evidence="3">The sequence shown here is derived from an EMBL/GenBank/DDBJ whole genome shotgun (WGS) entry which is preliminary data.</text>
</comment>
<dbReference type="Proteomes" id="UP001054902">
    <property type="component" value="Unassembled WGS sequence"/>
</dbReference>
<feature type="region of interest" description="Disordered" evidence="1">
    <location>
        <begin position="82"/>
        <end position="103"/>
    </location>
</feature>
<keyword evidence="4" id="KW-1185">Reference proteome</keyword>
<evidence type="ECO:0000313" key="3">
    <source>
        <dbReference type="EMBL" id="GFH55283.1"/>
    </source>
</evidence>
<feature type="compositionally biased region" description="Polar residues" evidence="1">
    <location>
        <begin position="83"/>
        <end position="94"/>
    </location>
</feature>
<name>A0AAD3CZW8_9STRA</name>
<evidence type="ECO:0000256" key="2">
    <source>
        <dbReference type="SAM" id="Phobius"/>
    </source>
</evidence>
<keyword evidence="2" id="KW-0472">Membrane</keyword>
<organism evidence="3 4">
    <name type="scientific">Chaetoceros tenuissimus</name>
    <dbReference type="NCBI Taxonomy" id="426638"/>
    <lineage>
        <taxon>Eukaryota</taxon>
        <taxon>Sar</taxon>
        <taxon>Stramenopiles</taxon>
        <taxon>Ochrophyta</taxon>
        <taxon>Bacillariophyta</taxon>
        <taxon>Coscinodiscophyceae</taxon>
        <taxon>Chaetocerotophycidae</taxon>
        <taxon>Chaetocerotales</taxon>
        <taxon>Chaetocerotaceae</taxon>
        <taxon>Chaetoceros</taxon>
    </lineage>
</organism>
<gene>
    <name evidence="3" type="ORF">CTEN210_11759</name>
</gene>